<accession>A0A1U8B3Z3</accession>
<evidence type="ECO:0000256" key="1">
    <source>
        <dbReference type="SAM" id="Phobius"/>
    </source>
</evidence>
<dbReference type="InParanoid" id="A0A1U8B3Z3"/>
<evidence type="ECO:0000313" key="2">
    <source>
        <dbReference type="Proteomes" id="UP000189703"/>
    </source>
</evidence>
<dbReference type="GeneID" id="104609430"/>
<dbReference type="eggNOG" id="ENOG502RTE2">
    <property type="taxonomic scope" value="Eukaryota"/>
</dbReference>
<dbReference type="FunCoup" id="A0A1U8B3Z3">
    <property type="interactions" value="272"/>
</dbReference>
<feature type="transmembrane region" description="Helical" evidence="1">
    <location>
        <begin position="22"/>
        <end position="42"/>
    </location>
</feature>
<keyword evidence="1" id="KW-0812">Transmembrane</keyword>
<reference evidence="3" key="1">
    <citation type="submission" date="2025-08" db="UniProtKB">
        <authorList>
            <consortium name="RefSeq"/>
        </authorList>
    </citation>
    <scope>IDENTIFICATION</scope>
</reference>
<gene>
    <name evidence="3" type="primary">LOC104609430</name>
</gene>
<dbReference type="KEGG" id="nnu:104609430"/>
<dbReference type="PANTHER" id="PTHR36760:SF1">
    <property type="entry name" value="ACIDIC LEUCINE-RICH NUCLEAR PHOSPHOPROTEIN 32 FAMILY B PROTEIN"/>
    <property type="match status" value="1"/>
</dbReference>
<protein>
    <submittedName>
        <fullName evidence="3">Uncharacterized protein LOC104609430</fullName>
    </submittedName>
</protein>
<dbReference type="PANTHER" id="PTHR36760">
    <property type="entry name" value="ACIDIC LEUCINE-RICH NUCLEAR PHOSPHOPROTEIN 32 FAMILY B PROTEIN"/>
    <property type="match status" value="1"/>
</dbReference>
<feature type="transmembrane region" description="Helical" evidence="1">
    <location>
        <begin position="49"/>
        <end position="70"/>
    </location>
</feature>
<name>A0A1U8B3Z3_NELNU</name>
<organism evidence="2 3">
    <name type="scientific">Nelumbo nucifera</name>
    <name type="common">Sacred lotus</name>
    <dbReference type="NCBI Taxonomy" id="4432"/>
    <lineage>
        <taxon>Eukaryota</taxon>
        <taxon>Viridiplantae</taxon>
        <taxon>Streptophyta</taxon>
        <taxon>Embryophyta</taxon>
        <taxon>Tracheophyta</taxon>
        <taxon>Spermatophyta</taxon>
        <taxon>Magnoliopsida</taxon>
        <taxon>Proteales</taxon>
        <taxon>Nelumbonaceae</taxon>
        <taxon>Nelumbo</taxon>
    </lineage>
</organism>
<keyword evidence="1" id="KW-1133">Transmembrane helix</keyword>
<proteinExistence type="predicted"/>
<dbReference type="RefSeq" id="XP_010274047.1">
    <property type="nucleotide sequence ID" value="XM_010275745.2"/>
</dbReference>
<dbReference type="Proteomes" id="UP000189703">
    <property type="component" value="Unplaced"/>
</dbReference>
<keyword evidence="1" id="KW-0472">Membrane</keyword>
<dbReference type="OrthoDB" id="1939140at2759"/>
<dbReference type="AlphaFoldDB" id="A0A1U8B3Z3"/>
<dbReference type="OMA" id="RMNSQKL"/>
<evidence type="ECO:0000313" key="3">
    <source>
        <dbReference type="RefSeq" id="XP_010274047.1"/>
    </source>
</evidence>
<sequence length="395" mass="44976">MSEFCFFNTINTNFYSLLLSDFIFFCSIILSHPLYFSYLMFFSPYLVRLVSFLSPLFMTTSLLLLAFLTISSGLPTQDFAPDVSGSKVGFCISSFHKVLDALRSQLDNDVAEFCLFEELEACTVVFDTTCLDIEEHLAGNSQTRYKENCPQTDETQVVNCSDHQAGSSVSEVLDYNVEENPLQITRQKLEGISQKGLLEETSYKEDTEVRPLDTVLNKVRECQMKLQIGTGSEAQSYMGTENPLNVSSDNAGENTSQELNGPLVPNLGSFGLMRKEKEWKRTLAYKLYEERQNVDKEEGMDLLWEAYEAESGKVKVENRDKEKEKEKKTKKCRVEYDEDEEEDEETAERLCCLQALRFSTGKMKLGMGRSNLVRLSKALKGIGWLHRVSRHCKKG</sequence>
<keyword evidence="2" id="KW-1185">Reference proteome</keyword>